<dbReference type="AlphaFoldDB" id="A0A261Y065"/>
<gene>
    <name evidence="2" type="ORF">BZG36_03281</name>
</gene>
<evidence type="ECO:0000313" key="2">
    <source>
        <dbReference type="EMBL" id="OZJ03904.1"/>
    </source>
</evidence>
<organism evidence="2 3">
    <name type="scientific">Bifiguratus adelaidae</name>
    <dbReference type="NCBI Taxonomy" id="1938954"/>
    <lineage>
        <taxon>Eukaryota</taxon>
        <taxon>Fungi</taxon>
        <taxon>Fungi incertae sedis</taxon>
        <taxon>Mucoromycota</taxon>
        <taxon>Mucoromycotina</taxon>
        <taxon>Endogonomycetes</taxon>
        <taxon>Endogonales</taxon>
        <taxon>Endogonales incertae sedis</taxon>
        <taxon>Bifiguratus</taxon>
    </lineage>
</organism>
<proteinExistence type="predicted"/>
<keyword evidence="1" id="KW-0732">Signal</keyword>
<dbReference type="Pfam" id="PF01674">
    <property type="entry name" value="Lipase_2"/>
    <property type="match status" value="1"/>
</dbReference>
<dbReference type="SUPFAM" id="SSF53474">
    <property type="entry name" value="alpha/beta-Hydrolases"/>
    <property type="match status" value="1"/>
</dbReference>
<reference evidence="2 3" key="1">
    <citation type="journal article" date="2017" name="Mycologia">
        <title>Bifiguratus adelaidae, gen. et sp. nov., a new member of Mucoromycotina in endophytic and soil-dwelling habitats.</title>
        <authorList>
            <person name="Torres-Cruz T.J."/>
            <person name="Billingsley Tobias T.L."/>
            <person name="Almatruk M."/>
            <person name="Hesse C."/>
            <person name="Kuske C.R."/>
            <person name="Desiro A."/>
            <person name="Benucci G.M."/>
            <person name="Bonito G."/>
            <person name="Stajich J.E."/>
            <person name="Dunlap C."/>
            <person name="Arnold A.E."/>
            <person name="Porras-Alfaro A."/>
        </authorList>
    </citation>
    <scope>NUCLEOTIDE SEQUENCE [LARGE SCALE GENOMIC DNA]</scope>
    <source>
        <strain evidence="2 3">AZ0501</strain>
    </source>
</reference>
<feature type="signal peptide" evidence="1">
    <location>
        <begin position="1"/>
        <end position="19"/>
    </location>
</feature>
<evidence type="ECO:0008006" key="4">
    <source>
        <dbReference type="Google" id="ProtNLM"/>
    </source>
</evidence>
<dbReference type="GO" id="GO:0016298">
    <property type="term" value="F:lipase activity"/>
    <property type="evidence" value="ECO:0007669"/>
    <property type="project" value="TreeGrafter"/>
</dbReference>
<evidence type="ECO:0000313" key="3">
    <source>
        <dbReference type="Proteomes" id="UP000242875"/>
    </source>
</evidence>
<protein>
    <recommendedName>
        <fullName evidence="4">AB hydrolase-1 domain-containing protein</fullName>
    </recommendedName>
</protein>
<dbReference type="OrthoDB" id="9974421at2759"/>
<keyword evidence="3" id="KW-1185">Reference proteome</keyword>
<dbReference type="InterPro" id="IPR002918">
    <property type="entry name" value="Lipase_EstA/Esterase_EstB"/>
</dbReference>
<evidence type="ECO:0000256" key="1">
    <source>
        <dbReference type="SAM" id="SignalP"/>
    </source>
</evidence>
<dbReference type="PANTHER" id="PTHR32015:SF1">
    <property type="entry name" value="LIPASE"/>
    <property type="match status" value="1"/>
</dbReference>
<dbReference type="GO" id="GO:0016042">
    <property type="term" value="P:lipid catabolic process"/>
    <property type="evidence" value="ECO:0007669"/>
    <property type="project" value="InterPro"/>
</dbReference>
<feature type="chain" id="PRO_5012424367" description="AB hydrolase-1 domain-containing protein" evidence="1">
    <location>
        <begin position="20"/>
        <end position="269"/>
    </location>
</feature>
<sequence length="269" mass="28270">MRLHLSFLGAIAFTASALAAPVEKRSSSGWNDYSCKPSAAHPRPLILVHGLFGNGGPYWDYMAPRLANQGYCVFSLSYGGNGLFGGTGPIEDSARELSSFVDNVLSTTGKSQVDMVGHSEGGLMPRYYIKNLGGASKVNIFIGLAPVGHGTTLDGLGTLASKVGFLNALTVDICPACAEMIVGSSFLTTLDAGGDTVPGPTYITLVTKYDEAVTPYTSGELNGAANYVLQNFCGLDFTEHIGITSDERALHFVKNQLDPANATPVNCFG</sequence>
<dbReference type="PANTHER" id="PTHR32015">
    <property type="entry name" value="FASTING INDUCED LIPASE"/>
    <property type="match status" value="1"/>
</dbReference>
<dbReference type="Proteomes" id="UP000242875">
    <property type="component" value="Unassembled WGS sequence"/>
</dbReference>
<name>A0A261Y065_9FUNG</name>
<dbReference type="Gene3D" id="3.40.50.1820">
    <property type="entry name" value="alpha/beta hydrolase"/>
    <property type="match status" value="1"/>
</dbReference>
<dbReference type="InterPro" id="IPR029058">
    <property type="entry name" value="AB_hydrolase_fold"/>
</dbReference>
<dbReference type="EMBL" id="MVBO01000063">
    <property type="protein sequence ID" value="OZJ03904.1"/>
    <property type="molecule type" value="Genomic_DNA"/>
</dbReference>
<comment type="caution">
    <text evidence="2">The sequence shown here is derived from an EMBL/GenBank/DDBJ whole genome shotgun (WGS) entry which is preliminary data.</text>
</comment>
<accession>A0A261Y065</accession>